<accession>A0A2H5XB35</accession>
<evidence type="ECO:0000256" key="1">
    <source>
        <dbReference type="SAM" id="MobiDB-lite"/>
    </source>
</evidence>
<evidence type="ECO:0000259" key="2">
    <source>
        <dbReference type="Pfam" id="PF00498"/>
    </source>
</evidence>
<dbReference type="InterPro" id="IPR008984">
    <property type="entry name" value="SMAD_FHA_dom_sf"/>
</dbReference>
<name>A0A2H5XB35_9BACT</name>
<dbReference type="Gene3D" id="2.60.200.20">
    <property type="match status" value="1"/>
</dbReference>
<evidence type="ECO:0000313" key="4">
    <source>
        <dbReference type="Proteomes" id="UP000236173"/>
    </source>
</evidence>
<sequence length="140" mass="15403">MLNWLRRRKEAGEPNPEAVPSLTGPIALLPEPPQTGDYLMFTDTDGRALYAPLDRPTLVLGSDPQCDIVLDARLPGAGRTAPHHARIERWHNRWVLVPLSLDAPVFVNGKRAGETVLKDGMTIQLGHDGVCCTVHIRPSE</sequence>
<dbReference type="Proteomes" id="UP000236173">
    <property type="component" value="Unassembled WGS sequence"/>
</dbReference>
<reference evidence="4" key="1">
    <citation type="submission" date="2017-09" db="EMBL/GenBank/DDBJ databases">
        <title>Metaegenomics of thermophilic ammonia-oxidizing enrichment culture.</title>
        <authorList>
            <person name="Kato S."/>
            <person name="Suzuki K."/>
        </authorList>
    </citation>
    <scope>NUCLEOTIDE SEQUENCE [LARGE SCALE GENOMIC DNA]</scope>
</reference>
<dbReference type="CDD" id="cd00060">
    <property type="entry name" value="FHA"/>
    <property type="match status" value="1"/>
</dbReference>
<dbReference type="AlphaFoldDB" id="A0A2H5XB35"/>
<dbReference type="SUPFAM" id="SSF49879">
    <property type="entry name" value="SMAD/FHA domain"/>
    <property type="match status" value="1"/>
</dbReference>
<gene>
    <name evidence="3" type="ORF">HRbin17_00918</name>
</gene>
<protein>
    <recommendedName>
        <fullName evidence="2">FHA domain-containing protein</fullName>
    </recommendedName>
</protein>
<comment type="caution">
    <text evidence="3">The sequence shown here is derived from an EMBL/GenBank/DDBJ whole genome shotgun (WGS) entry which is preliminary data.</text>
</comment>
<dbReference type="EMBL" id="BEHT01000010">
    <property type="protein sequence ID" value="GBC98406.1"/>
    <property type="molecule type" value="Genomic_DNA"/>
</dbReference>
<dbReference type="Pfam" id="PF00498">
    <property type="entry name" value="FHA"/>
    <property type="match status" value="1"/>
</dbReference>
<evidence type="ECO:0000313" key="3">
    <source>
        <dbReference type="EMBL" id="GBC98406.1"/>
    </source>
</evidence>
<feature type="region of interest" description="Disordered" evidence="1">
    <location>
        <begin position="1"/>
        <end position="25"/>
    </location>
</feature>
<proteinExistence type="predicted"/>
<dbReference type="InterPro" id="IPR000253">
    <property type="entry name" value="FHA_dom"/>
</dbReference>
<feature type="domain" description="FHA" evidence="2">
    <location>
        <begin position="59"/>
        <end position="126"/>
    </location>
</feature>
<organism evidence="3 4">
    <name type="scientific">Candidatus Fervidibacter japonicus</name>
    <dbReference type="NCBI Taxonomy" id="2035412"/>
    <lineage>
        <taxon>Bacteria</taxon>
        <taxon>Candidatus Fervidibacterota</taxon>
        <taxon>Candidatus Fervidibacter</taxon>
    </lineage>
</organism>